<evidence type="ECO:0000259" key="4">
    <source>
        <dbReference type="PROSITE" id="PS51471"/>
    </source>
</evidence>
<evidence type="ECO:0000256" key="2">
    <source>
        <dbReference type="ARBA" id="ARBA00022964"/>
    </source>
</evidence>
<dbReference type="AlphaFoldDB" id="A0A168ARK6"/>
<evidence type="ECO:0000313" key="5">
    <source>
        <dbReference type="EMBL" id="KZZ94248.1"/>
    </source>
</evidence>
<keyword evidence="3" id="KW-0479">Metal-binding</keyword>
<keyword evidence="3" id="KW-0408">Iron</keyword>
<feature type="domain" description="Fe2OG dioxygenase" evidence="4">
    <location>
        <begin position="179"/>
        <end position="294"/>
    </location>
</feature>
<dbReference type="InterPro" id="IPR027443">
    <property type="entry name" value="IPNS-like_sf"/>
</dbReference>
<gene>
    <name evidence="5" type="ORF">AAL_05215</name>
</gene>
<evidence type="ECO:0000313" key="6">
    <source>
        <dbReference type="Proteomes" id="UP000078544"/>
    </source>
</evidence>
<dbReference type="InterPro" id="IPR050231">
    <property type="entry name" value="Iron_ascorbate_oxido_reductase"/>
</dbReference>
<organism evidence="5 6">
    <name type="scientific">Moelleriella libera RCEF 2490</name>
    <dbReference type="NCBI Taxonomy" id="1081109"/>
    <lineage>
        <taxon>Eukaryota</taxon>
        <taxon>Fungi</taxon>
        <taxon>Dikarya</taxon>
        <taxon>Ascomycota</taxon>
        <taxon>Pezizomycotina</taxon>
        <taxon>Sordariomycetes</taxon>
        <taxon>Hypocreomycetidae</taxon>
        <taxon>Hypocreales</taxon>
        <taxon>Clavicipitaceae</taxon>
        <taxon>Moelleriella</taxon>
    </lineage>
</organism>
<sequence>MASEKQFSGIPPFPDNVPEISLSTIPLASLRRSGNGKGHGDLLAACQGLGFFLLDLRGDELGETIMAEIDQLFDAGKDIMNLPPHVKQSYLHDMPKNSLGFKSLGQAKTETNEADRFEWFNLGQDGLMGTSPLQPLPPLVKSHLALFTTFLKHGQALAATITSALETQLGLPETTLMSPPDKPSGSVVRIIKALACPQAEDLRTSMVHHTDFGTITLLANVIGGLQVLNPGGSARDEDAWRWVRPRPGCLIVNIGDALVQWTGGLLRSNVHRIRFPPGQQRHVDRYSLAILFRPERDASMASRVAGAQADQDGHLTAWEWEVKKSMALIKGEAEVKSIGGKAIVA</sequence>
<dbReference type="Proteomes" id="UP000078544">
    <property type="component" value="Unassembled WGS sequence"/>
</dbReference>
<dbReference type="STRING" id="1081109.A0A168ARK6"/>
<keyword evidence="2" id="KW-0223">Dioxygenase</keyword>
<dbReference type="GO" id="GO:0046872">
    <property type="term" value="F:metal ion binding"/>
    <property type="evidence" value="ECO:0007669"/>
    <property type="project" value="UniProtKB-KW"/>
</dbReference>
<dbReference type="GO" id="GO:0051213">
    <property type="term" value="F:dioxygenase activity"/>
    <property type="evidence" value="ECO:0007669"/>
    <property type="project" value="UniProtKB-KW"/>
</dbReference>
<dbReference type="Pfam" id="PF03171">
    <property type="entry name" value="2OG-FeII_Oxy"/>
    <property type="match status" value="1"/>
</dbReference>
<dbReference type="GO" id="GO:0044283">
    <property type="term" value="P:small molecule biosynthetic process"/>
    <property type="evidence" value="ECO:0007669"/>
    <property type="project" value="UniProtKB-ARBA"/>
</dbReference>
<protein>
    <submittedName>
        <fullName evidence="5">Oxidoreductase</fullName>
    </submittedName>
</protein>
<comment type="similarity">
    <text evidence="1 3">Belongs to the iron/ascorbate-dependent oxidoreductase family.</text>
</comment>
<accession>A0A168ARK6</accession>
<dbReference type="Gene3D" id="2.60.120.330">
    <property type="entry name" value="B-lactam Antibiotic, Isopenicillin N Synthase, Chain"/>
    <property type="match status" value="1"/>
</dbReference>
<dbReference type="InterPro" id="IPR005123">
    <property type="entry name" value="Oxoglu/Fe-dep_dioxygenase_dom"/>
</dbReference>
<comment type="caution">
    <text evidence="5">The sequence shown here is derived from an EMBL/GenBank/DDBJ whole genome shotgun (WGS) entry which is preliminary data.</text>
</comment>
<dbReference type="SUPFAM" id="SSF51197">
    <property type="entry name" value="Clavaminate synthase-like"/>
    <property type="match status" value="1"/>
</dbReference>
<dbReference type="Pfam" id="PF14226">
    <property type="entry name" value="DIOX_N"/>
    <property type="match status" value="1"/>
</dbReference>
<evidence type="ECO:0000256" key="3">
    <source>
        <dbReference type="RuleBase" id="RU003682"/>
    </source>
</evidence>
<proteinExistence type="inferred from homology"/>
<keyword evidence="3" id="KW-0560">Oxidoreductase</keyword>
<dbReference type="OrthoDB" id="288590at2759"/>
<name>A0A168ARK6_9HYPO</name>
<dbReference type="PANTHER" id="PTHR47990">
    <property type="entry name" value="2-OXOGLUTARATE (2OG) AND FE(II)-DEPENDENT OXYGENASE SUPERFAMILY PROTEIN-RELATED"/>
    <property type="match status" value="1"/>
</dbReference>
<dbReference type="PROSITE" id="PS51471">
    <property type="entry name" value="FE2OG_OXY"/>
    <property type="match status" value="1"/>
</dbReference>
<dbReference type="InterPro" id="IPR026992">
    <property type="entry name" value="DIOX_N"/>
</dbReference>
<keyword evidence="6" id="KW-1185">Reference proteome</keyword>
<evidence type="ECO:0000256" key="1">
    <source>
        <dbReference type="ARBA" id="ARBA00008056"/>
    </source>
</evidence>
<dbReference type="InterPro" id="IPR044861">
    <property type="entry name" value="IPNS-like_FE2OG_OXY"/>
</dbReference>
<dbReference type="EMBL" id="AZGY01000011">
    <property type="protein sequence ID" value="KZZ94248.1"/>
    <property type="molecule type" value="Genomic_DNA"/>
</dbReference>
<reference evidence="5 6" key="1">
    <citation type="journal article" date="2016" name="Genome Biol. Evol.">
        <title>Divergent and convergent evolution of fungal pathogenicity.</title>
        <authorList>
            <person name="Shang Y."/>
            <person name="Xiao G."/>
            <person name="Zheng P."/>
            <person name="Cen K."/>
            <person name="Zhan S."/>
            <person name="Wang C."/>
        </authorList>
    </citation>
    <scope>NUCLEOTIDE SEQUENCE [LARGE SCALE GENOMIC DNA]</scope>
    <source>
        <strain evidence="5 6">RCEF 2490</strain>
    </source>
</reference>